<protein>
    <recommendedName>
        <fullName evidence="3">VCBS repeat-containing protein</fullName>
    </recommendedName>
</protein>
<dbReference type="AlphaFoldDB" id="A0A382MYD0"/>
<dbReference type="PANTHER" id="PTHR44103:SF1">
    <property type="entry name" value="PROPROTEIN CONVERTASE P"/>
    <property type="match status" value="1"/>
</dbReference>
<evidence type="ECO:0000313" key="2">
    <source>
        <dbReference type="EMBL" id="SVC53318.1"/>
    </source>
</evidence>
<dbReference type="Gene3D" id="2.130.10.130">
    <property type="entry name" value="Integrin alpha, N-terminal"/>
    <property type="match status" value="1"/>
</dbReference>
<feature type="non-terminal residue" evidence="2">
    <location>
        <position position="377"/>
    </location>
</feature>
<evidence type="ECO:0008006" key="3">
    <source>
        <dbReference type="Google" id="ProtNLM"/>
    </source>
</evidence>
<proteinExistence type="predicted"/>
<dbReference type="EMBL" id="UINC01096438">
    <property type="protein sequence ID" value="SVC53318.1"/>
    <property type="molecule type" value="Genomic_DNA"/>
</dbReference>
<dbReference type="InterPro" id="IPR013517">
    <property type="entry name" value="FG-GAP"/>
</dbReference>
<name>A0A382MYD0_9ZZZZ</name>
<reference evidence="2" key="1">
    <citation type="submission" date="2018-05" db="EMBL/GenBank/DDBJ databases">
        <authorList>
            <person name="Lanie J.A."/>
            <person name="Ng W.-L."/>
            <person name="Kazmierczak K.M."/>
            <person name="Andrzejewski T.M."/>
            <person name="Davidsen T.M."/>
            <person name="Wayne K.J."/>
            <person name="Tettelin H."/>
            <person name="Glass J.I."/>
            <person name="Rusch D."/>
            <person name="Podicherti R."/>
            <person name="Tsui H.-C.T."/>
            <person name="Winkler M.E."/>
        </authorList>
    </citation>
    <scope>NUCLEOTIDE SEQUENCE</scope>
</reference>
<evidence type="ECO:0000256" key="1">
    <source>
        <dbReference type="ARBA" id="ARBA00022729"/>
    </source>
</evidence>
<dbReference type="PANTHER" id="PTHR44103">
    <property type="entry name" value="PROPROTEIN CONVERTASE P"/>
    <property type="match status" value="1"/>
</dbReference>
<accession>A0A382MYD0</accession>
<organism evidence="2">
    <name type="scientific">marine metagenome</name>
    <dbReference type="NCBI Taxonomy" id="408172"/>
    <lineage>
        <taxon>unclassified sequences</taxon>
        <taxon>metagenomes</taxon>
        <taxon>ecological metagenomes</taxon>
    </lineage>
</organism>
<dbReference type="Pfam" id="PF13517">
    <property type="entry name" value="FG-GAP_3"/>
    <property type="match status" value="3"/>
</dbReference>
<dbReference type="SUPFAM" id="SSF69318">
    <property type="entry name" value="Integrin alpha N-terminal domain"/>
    <property type="match status" value="1"/>
</dbReference>
<sequence length="377" mass="39041">DGDGDMDIVSASQVDDAIAWYENDGAADPSFTAADIATSADGALQVFVADMDNDGDLDIVSVSYTDNALAWYENDGAADPSFSAADISTSENGPNAVFVADLDNDGDMDIVTGAHTDHTIAWYENDGAANPSWSATDIDASAISVEGLFVADMDNDGDMDILSASFGDDAIAWYENDGAADPSFTAADINTDADGASGVYAADMDNDGDMDIVSASRNDNTIAWYESDGAADPSWTAADIATSADGAYYVTVSDLDRDGDMDIVSASIDDNTIAIYINNGAADPSWSASDVATSADNARSVFASDLDNDGDIDIVSASMDDDAIAWYENTTNSSSFSANIRISAWTEVVAGSSFDAAGDVVHADIDGDGDLDMVAVS</sequence>
<keyword evidence="1" id="KW-0732">Signal</keyword>
<gene>
    <name evidence="2" type="ORF">METZ01_LOCUS306172</name>
</gene>
<dbReference type="InterPro" id="IPR028994">
    <property type="entry name" value="Integrin_alpha_N"/>
</dbReference>
<feature type="non-terminal residue" evidence="2">
    <location>
        <position position="1"/>
    </location>
</feature>